<dbReference type="Proteomes" id="UP000269721">
    <property type="component" value="Unassembled WGS sequence"/>
</dbReference>
<feature type="region of interest" description="Disordered" evidence="2">
    <location>
        <begin position="194"/>
        <end position="215"/>
    </location>
</feature>
<evidence type="ECO:0000313" key="5">
    <source>
        <dbReference type="Proteomes" id="UP000269721"/>
    </source>
</evidence>
<name>A0A4P9W1V1_9FUNG</name>
<accession>A0A4P9W1V1</accession>
<evidence type="ECO:0000259" key="3">
    <source>
        <dbReference type="PROSITE" id="PS50076"/>
    </source>
</evidence>
<dbReference type="EMBL" id="KZ999376">
    <property type="protein sequence ID" value="RKO85143.1"/>
    <property type="molecule type" value="Genomic_DNA"/>
</dbReference>
<evidence type="ECO:0000313" key="4">
    <source>
        <dbReference type="EMBL" id="RKO85143.1"/>
    </source>
</evidence>
<keyword evidence="5" id="KW-1185">Reference proteome</keyword>
<sequence>QSNTFNQDKEVDRILGLQLQTRNPIELLDLPSTTWTTLHVDTRAVKLSYRKRSLLLHPDKCKHPRAQEAFETLKKAESELMDDEKRKMLVNMIRDSRDLVFRKKGIKIPKAVGEELAEVPDDLPAEVPDLVRLEVRRAMADLENRDKVRLKNEFERRLTEAEQKAEERKRKLEHDKLWEETREERVGNWRKFMKDGVKKKKKRRTDSDVPGMPPS</sequence>
<evidence type="ECO:0000256" key="2">
    <source>
        <dbReference type="SAM" id="MobiDB-lite"/>
    </source>
</evidence>
<keyword evidence="1" id="KW-0175">Coiled coil</keyword>
<dbReference type="InterPro" id="IPR001623">
    <property type="entry name" value="DnaJ_domain"/>
</dbReference>
<feature type="non-terminal residue" evidence="4">
    <location>
        <position position="1"/>
    </location>
</feature>
<evidence type="ECO:0000256" key="1">
    <source>
        <dbReference type="SAM" id="Coils"/>
    </source>
</evidence>
<proteinExistence type="predicted"/>
<dbReference type="PROSITE" id="PS50076">
    <property type="entry name" value="DNAJ_2"/>
    <property type="match status" value="1"/>
</dbReference>
<gene>
    <name evidence="4" type="ORF">BDK51DRAFT_22478</name>
</gene>
<dbReference type="AlphaFoldDB" id="A0A4P9W1V1"/>
<dbReference type="PANTHER" id="PTHR46620">
    <property type="entry name" value="J DOMAIN-CONTAINING PROTEIN SPF31"/>
    <property type="match status" value="1"/>
</dbReference>
<dbReference type="InterPro" id="IPR036869">
    <property type="entry name" value="J_dom_sf"/>
</dbReference>
<dbReference type="OrthoDB" id="342454at2759"/>
<feature type="domain" description="J" evidence="3">
    <location>
        <begin position="23"/>
        <end position="101"/>
    </location>
</feature>
<dbReference type="CDD" id="cd06257">
    <property type="entry name" value="DnaJ"/>
    <property type="match status" value="1"/>
</dbReference>
<dbReference type="Gene3D" id="1.10.287.110">
    <property type="entry name" value="DnaJ domain"/>
    <property type="match status" value="1"/>
</dbReference>
<dbReference type="Pfam" id="PF00226">
    <property type="entry name" value="DnaJ"/>
    <property type="match status" value="1"/>
</dbReference>
<dbReference type="SMART" id="SM00271">
    <property type="entry name" value="DnaJ"/>
    <property type="match status" value="1"/>
</dbReference>
<reference evidence="5" key="1">
    <citation type="journal article" date="2018" name="Nat. Microbiol.">
        <title>Leveraging single-cell genomics to expand the fungal tree of life.</title>
        <authorList>
            <person name="Ahrendt S.R."/>
            <person name="Quandt C.A."/>
            <person name="Ciobanu D."/>
            <person name="Clum A."/>
            <person name="Salamov A."/>
            <person name="Andreopoulos B."/>
            <person name="Cheng J.F."/>
            <person name="Woyke T."/>
            <person name="Pelin A."/>
            <person name="Henrissat B."/>
            <person name="Reynolds N.K."/>
            <person name="Benny G.L."/>
            <person name="Smith M.E."/>
            <person name="James T.Y."/>
            <person name="Grigoriev I.V."/>
        </authorList>
    </citation>
    <scope>NUCLEOTIDE SEQUENCE [LARGE SCALE GENOMIC DNA]</scope>
</reference>
<dbReference type="PANTHER" id="PTHR46620:SF1">
    <property type="entry name" value="J DOMAIN-CONTAINING PROTEIN SPF31"/>
    <property type="match status" value="1"/>
</dbReference>
<organism evidence="4 5">
    <name type="scientific">Blyttiomyces helicus</name>
    <dbReference type="NCBI Taxonomy" id="388810"/>
    <lineage>
        <taxon>Eukaryota</taxon>
        <taxon>Fungi</taxon>
        <taxon>Fungi incertae sedis</taxon>
        <taxon>Chytridiomycota</taxon>
        <taxon>Chytridiomycota incertae sedis</taxon>
        <taxon>Chytridiomycetes</taxon>
        <taxon>Chytridiomycetes incertae sedis</taxon>
        <taxon>Blyttiomyces</taxon>
    </lineage>
</organism>
<dbReference type="SUPFAM" id="SSF46565">
    <property type="entry name" value="Chaperone J-domain"/>
    <property type="match status" value="1"/>
</dbReference>
<feature type="coiled-coil region" evidence="1">
    <location>
        <begin position="144"/>
        <end position="175"/>
    </location>
</feature>
<protein>
    <recommendedName>
        <fullName evidence="3">J domain-containing protein</fullName>
    </recommendedName>
</protein>